<sequence length="53" mass="6442">MLVKRERFYIKKVKQSGYYTKVGEQYIKQTSFWLFGIIPLYIKNEVQKGNYES</sequence>
<protein>
    <submittedName>
        <fullName evidence="1">Uncharacterized protein</fullName>
    </submittedName>
</protein>
<reference evidence="1" key="1">
    <citation type="journal article" date="2021" name="Proc. Natl. Acad. Sci. U.S.A.">
        <title>A Catalog of Tens of Thousands of Viruses from Human Metagenomes Reveals Hidden Associations with Chronic Diseases.</title>
        <authorList>
            <person name="Tisza M.J."/>
            <person name="Buck C.B."/>
        </authorList>
    </citation>
    <scope>NUCLEOTIDE SEQUENCE</scope>
    <source>
        <strain evidence="1">CtqPo10</strain>
    </source>
</reference>
<proteinExistence type="predicted"/>
<accession>A0A8S5SUU2</accession>
<organism evidence="1">
    <name type="scientific">Siphoviridae sp. ctqPo10</name>
    <dbReference type="NCBI Taxonomy" id="2827948"/>
    <lineage>
        <taxon>Viruses</taxon>
        <taxon>Duplodnaviria</taxon>
        <taxon>Heunggongvirae</taxon>
        <taxon>Uroviricota</taxon>
        <taxon>Caudoviricetes</taxon>
    </lineage>
</organism>
<name>A0A8S5SUU2_9CAUD</name>
<evidence type="ECO:0000313" key="1">
    <source>
        <dbReference type="EMBL" id="DAF54820.1"/>
    </source>
</evidence>
<dbReference type="EMBL" id="BK032682">
    <property type="protein sequence ID" value="DAF54820.1"/>
    <property type="molecule type" value="Genomic_DNA"/>
</dbReference>